<keyword evidence="3" id="KW-1185">Reference proteome</keyword>
<dbReference type="EMBL" id="KQ947423">
    <property type="protein sequence ID" value="KUJ13083.1"/>
    <property type="molecule type" value="Genomic_DNA"/>
</dbReference>
<dbReference type="Proteomes" id="UP000070700">
    <property type="component" value="Unassembled WGS sequence"/>
</dbReference>
<name>A0A194WYP7_MOLSC</name>
<feature type="compositionally biased region" description="Low complexity" evidence="1">
    <location>
        <begin position="258"/>
        <end position="267"/>
    </location>
</feature>
<dbReference type="KEGG" id="psco:LY89DRAFT_756449"/>
<dbReference type="AlphaFoldDB" id="A0A194WYP7"/>
<dbReference type="GeneID" id="28831102"/>
<feature type="compositionally biased region" description="Acidic residues" evidence="1">
    <location>
        <begin position="268"/>
        <end position="277"/>
    </location>
</feature>
<sequence length="333" mass="37637">MATTSSSGRSNPYENIHVHISWWNKDQMGVPPEIVELEQVFREKYNFRTRVHRLGWSDESRAVVDLDSGLEYHDNLDVVKSVLDSSSLLIFYYSGRVRSNAAGDLMLLPRVGEQGEEIAWTYILKQLMKLYSDVLIIWDTDHTSRACIQAMYTMEFIGAADNSREMWGPTTLFSFTQFLIDVLREAAKNDDGLTAADLHSRIVSRYLDAGLVIKKEKGQESNCPPLPFYFKPRGSVVFGSIPIIKLPVEDEDEDMSHSNASPSSGSDIDSDDDDEDTSSDKGVEAIKRDLLKRPAKRAVAQRKKLLTTLKERAQRPERKRHVPIQRGGLCLPG</sequence>
<reference evidence="2 3" key="1">
    <citation type="submission" date="2015-10" db="EMBL/GenBank/DDBJ databases">
        <title>Full genome of DAOMC 229536 Phialocephala scopiformis, a fungal endophyte of spruce producing the potent anti-insectan compound rugulosin.</title>
        <authorList>
            <consortium name="DOE Joint Genome Institute"/>
            <person name="Walker A.K."/>
            <person name="Frasz S.L."/>
            <person name="Seifert K.A."/>
            <person name="Miller J.D."/>
            <person name="Mondo S.J."/>
            <person name="Labutti K."/>
            <person name="Lipzen A."/>
            <person name="Dockter R."/>
            <person name="Kennedy M."/>
            <person name="Grigoriev I.V."/>
            <person name="Spatafora J.W."/>
        </authorList>
    </citation>
    <scope>NUCLEOTIDE SEQUENCE [LARGE SCALE GENOMIC DNA]</scope>
    <source>
        <strain evidence="2 3">CBS 120377</strain>
    </source>
</reference>
<feature type="compositionally biased region" description="Basic and acidic residues" evidence="1">
    <location>
        <begin position="278"/>
        <end position="289"/>
    </location>
</feature>
<dbReference type="RefSeq" id="XP_018067438.1">
    <property type="nucleotide sequence ID" value="XM_018221376.1"/>
</dbReference>
<organism evidence="2 3">
    <name type="scientific">Mollisia scopiformis</name>
    <name type="common">Conifer needle endophyte fungus</name>
    <name type="synonym">Phialocephala scopiformis</name>
    <dbReference type="NCBI Taxonomy" id="149040"/>
    <lineage>
        <taxon>Eukaryota</taxon>
        <taxon>Fungi</taxon>
        <taxon>Dikarya</taxon>
        <taxon>Ascomycota</taxon>
        <taxon>Pezizomycotina</taxon>
        <taxon>Leotiomycetes</taxon>
        <taxon>Helotiales</taxon>
        <taxon>Mollisiaceae</taxon>
        <taxon>Mollisia</taxon>
    </lineage>
</organism>
<dbReference type="InParanoid" id="A0A194WYP7"/>
<evidence type="ECO:0000313" key="3">
    <source>
        <dbReference type="Proteomes" id="UP000070700"/>
    </source>
</evidence>
<evidence type="ECO:0000256" key="1">
    <source>
        <dbReference type="SAM" id="MobiDB-lite"/>
    </source>
</evidence>
<accession>A0A194WYP7</accession>
<dbReference type="OrthoDB" id="4760831at2759"/>
<gene>
    <name evidence="2" type="ORF">LY89DRAFT_756449</name>
</gene>
<feature type="region of interest" description="Disordered" evidence="1">
    <location>
        <begin position="249"/>
        <end position="289"/>
    </location>
</feature>
<protein>
    <submittedName>
        <fullName evidence="2">Uncharacterized protein</fullName>
    </submittedName>
</protein>
<proteinExistence type="predicted"/>
<feature type="region of interest" description="Disordered" evidence="1">
    <location>
        <begin position="308"/>
        <end position="333"/>
    </location>
</feature>
<evidence type="ECO:0000313" key="2">
    <source>
        <dbReference type="EMBL" id="KUJ13083.1"/>
    </source>
</evidence>